<feature type="domain" description="HU" evidence="2">
    <location>
        <begin position="1"/>
        <end position="126"/>
    </location>
</feature>
<evidence type="ECO:0000313" key="4">
    <source>
        <dbReference type="Proteomes" id="UP001209229"/>
    </source>
</evidence>
<dbReference type="SUPFAM" id="SSF47729">
    <property type="entry name" value="IHF-like DNA-binding proteins"/>
    <property type="match status" value="1"/>
</dbReference>
<accession>A0AAE3SH68</accession>
<proteinExistence type="predicted"/>
<dbReference type="AlphaFoldDB" id="A0AAE3SH68"/>
<sequence>MSVKFKVIEKGQPGVAGGGTKKYYASTSSSGELTLEKLTKRIEKNSTVGGADIRAVLYAMVEMMQESLEDGQIVRLGDLGSIRLNVKSKGEEKEEEVSSSSIIGAKAIFTPSTKLKDMLKTLKYEKVASN</sequence>
<keyword evidence="1" id="KW-0238">DNA-binding</keyword>
<evidence type="ECO:0000313" key="3">
    <source>
        <dbReference type="EMBL" id="MCW3788867.1"/>
    </source>
</evidence>
<dbReference type="RefSeq" id="WP_301192423.1">
    <property type="nucleotide sequence ID" value="NZ_JAPDPJ010000069.1"/>
</dbReference>
<reference evidence="3" key="1">
    <citation type="submission" date="2022-10" db="EMBL/GenBank/DDBJ databases">
        <authorList>
            <person name="Yu W.X."/>
        </authorList>
    </citation>
    <scope>NUCLEOTIDE SEQUENCE</scope>
    <source>
        <strain evidence="3">AAT</strain>
    </source>
</reference>
<dbReference type="NCBIfam" id="TIGR01201">
    <property type="entry name" value="HU_rel"/>
    <property type="match status" value="1"/>
</dbReference>
<dbReference type="Pfam" id="PF18291">
    <property type="entry name" value="HU-HIG"/>
    <property type="match status" value="1"/>
</dbReference>
<dbReference type="InterPro" id="IPR010992">
    <property type="entry name" value="IHF-like_DNA-bd_dom_sf"/>
</dbReference>
<protein>
    <recommendedName>
        <fullName evidence="2">HU domain-containing protein</fullName>
    </recommendedName>
</protein>
<comment type="caution">
    <text evidence="3">The sequence shown here is derived from an EMBL/GenBank/DDBJ whole genome shotgun (WGS) entry which is preliminary data.</text>
</comment>
<dbReference type="EMBL" id="JAPDPJ010000069">
    <property type="protein sequence ID" value="MCW3788867.1"/>
    <property type="molecule type" value="Genomic_DNA"/>
</dbReference>
<name>A0AAE3SH68_9BACT</name>
<dbReference type="InterPro" id="IPR005902">
    <property type="entry name" value="HU_DNA-bd_put"/>
</dbReference>
<dbReference type="GO" id="GO:0003677">
    <property type="term" value="F:DNA binding"/>
    <property type="evidence" value="ECO:0007669"/>
    <property type="project" value="UniProtKB-KW"/>
</dbReference>
<keyword evidence="4" id="KW-1185">Reference proteome</keyword>
<evidence type="ECO:0000256" key="1">
    <source>
        <dbReference type="ARBA" id="ARBA00023125"/>
    </source>
</evidence>
<dbReference type="InterPro" id="IPR041607">
    <property type="entry name" value="HU-HIG"/>
</dbReference>
<dbReference type="Proteomes" id="UP001209229">
    <property type="component" value="Unassembled WGS sequence"/>
</dbReference>
<dbReference type="Gene3D" id="4.10.520.10">
    <property type="entry name" value="IHF-like DNA-binding proteins"/>
    <property type="match status" value="1"/>
</dbReference>
<gene>
    <name evidence="3" type="ORF">OM075_20520</name>
</gene>
<organism evidence="3 4">
    <name type="scientific">Plebeiibacterium sediminum</name>
    <dbReference type="NCBI Taxonomy" id="2992112"/>
    <lineage>
        <taxon>Bacteria</taxon>
        <taxon>Pseudomonadati</taxon>
        <taxon>Bacteroidota</taxon>
        <taxon>Bacteroidia</taxon>
        <taxon>Marinilabiliales</taxon>
        <taxon>Marinilabiliaceae</taxon>
        <taxon>Plebeiibacterium</taxon>
    </lineage>
</organism>
<evidence type="ECO:0000259" key="2">
    <source>
        <dbReference type="Pfam" id="PF18291"/>
    </source>
</evidence>